<dbReference type="CDD" id="cd03047">
    <property type="entry name" value="GST_N_2"/>
    <property type="match status" value="1"/>
</dbReference>
<gene>
    <name evidence="5" type="ORF">WT57_01900</name>
</gene>
<keyword evidence="2" id="KW-0808">Transferase</keyword>
<dbReference type="Gene3D" id="1.20.1050.10">
    <property type="match status" value="1"/>
</dbReference>
<comment type="caution">
    <text evidence="5">The sequence shown here is derived from an EMBL/GenBank/DDBJ whole genome shotgun (WGS) entry which is preliminary data.</text>
</comment>
<evidence type="ECO:0000313" key="6">
    <source>
        <dbReference type="Proteomes" id="UP000061512"/>
    </source>
</evidence>
<dbReference type="Pfam" id="PF13417">
    <property type="entry name" value="GST_N_3"/>
    <property type="match status" value="1"/>
</dbReference>
<reference evidence="5 6" key="1">
    <citation type="submission" date="2015-11" db="EMBL/GenBank/DDBJ databases">
        <title>Expanding the genomic diversity of Burkholderia species for the development of highly accurate diagnostics.</title>
        <authorList>
            <person name="Sahl J."/>
            <person name="Keim P."/>
            <person name="Wagner D."/>
        </authorList>
    </citation>
    <scope>NUCLEOTIDE SEQUENCE [LARGE SCALE GENOMIC DNA]</scope>
    <source>
        <strain evidence="5 6">MSMB574WGS</strain>
    </source>
</reference>
<dbReference type="InterPro" id="IPR036282">
    <property type="entry name" value="Glutathione-S-Trfase_C_sf"/>
</dbReference>
<dbReference type="CDD" id="cd03180">
    <property type="entry name" value="GST_C_2"/>
    <property type="match status" value="1"/>
</dbReference>
<dbReference type="GO" id="GO:0016740">
    <property type="term" value="F:transferase activity"/>
    <property type="evidence" value="ECO:0007669"/>
    <property type="project" value="UniProtKB-KW"/>
</dbReference>
<organism evidence="5 6">
    <name type="scientific">Burkholderia pseudomultivorans</name>
    <dbReference type="NCBI Taxonomy" id="1207504"/>
    <lineage>
        <taxon>Bacteria</taxon>
        <taxon>Pseudomonadati</taxon>
        <taxon>Pseudomonadota</taxon>
        <taxon>Betaproteobacteria</taxon>
        <taxon>Burkholderiales</taxon>
        <taxon>Burkholderiaceae</taxon>
        <taxon>Burkholderia</taxon>
        <taxon>Burkholderia cepacia complex</taxon>
    </lineage>
</organism>
<feature type="domain" description="GST N-terminal" evidence="3">
    <location>
        <begin position="2"/>
        <end position="83"/>
    </location>
</feature>
<dbReference type="InterPro" id="IPR010987">
    <property type="entry name" value="Glutathione-S-Trfase_C-like"/>
</dbReference>
<proteinExistence type="inferred from homology"/>
<evidence type="ECO:0008006" key="7">
    <source>
        <dbReference type="Google" id="ProtNLM"/>
    </source>
</evidence>
<sequence>MRMLTVWGRRNAFNVQKVMWLVGELGLAHRHVPAGGPFGGLDAPAFLAMNPHGRVPVIDDGGTVVWESHSILRYLAARYGRPRFWSDDPGVQSHADRWLDWSQTTLQPAFLTGVFRAYFRTPPEQRDNARVEQSIAQCARYFRLLDDVLADQPFLAGDAITLADIAAGTHLYRYFELDIARPPLPNVEAWYAHLKARPAYRTHVMIPFDDLRGQLDDPVR</sequence>
<evidence type="ECO:0000259" key="3">
    <source>
        <dbReference type="PROSITE" id="PS50404"/>
    </source>
</evidence>
<dbReference type="FunFam" id="3.40.30.10:FF:000039">
    <property type="entry name" value="Glutathione S-transferase domain"/>
    <property type="match status" value="1"/>
</dbReference>
<dbReference type="PANTHER" id="PTHR44051:SF19">
    <property type="entry name" value="DISULFIDE-BOND OXIDOREDUCTASE YFCG"/>
    <property type="match status" value="1"/>
</dbReference>
<evidence type="ECO:0000256" key="2">
    <source>
        <dbReference type="ARBA" id="ARBA00022679"/>
    </source>
</evidence>
<dbReference type="Pfam" id="PF00043">
    <property type="entry name" value="GST_C"/>
    <property type="match status" value="1"/>
</dbReference>
<dbReference type="SFLD" id="SFLDG01150">
    <property type="entry name" value="Main.1:_Beta-like"/>
    <property type="match status" value="1"/>
</dbReference>
<dbReference type="SFLD" id="SFLDG00358">
    <property type="entry name" value="Main_(cytGST)"/>
    <property type="match status" value="1"/>
</dbReference>
<dbReference type="EMBL" id="LPJX01000055">
    <property type="protein sequence ID" value="KWF60830.1"/>
    <property type="molecule type" value="Genomic_DNA"/>
</dbReference>
<dbReference type="InterPro" id="IPR036249">
    <property type="entry name" value="Thioredoxin-like_sf"/>
</dbReference>
<dbReference type="Gene3D" id="3.40.30.10">
    <property type="entry name" value="Glutaredoxin"/>
    <property type="match status" value="1"/>
</dbReference>
<name>A0A132EWD3_9BURK</name>
<evidence type="ECO:0000259" key="4">
    <source>
        <dbReference type="PROSITE" id="PS50405"/>
    </source>
</evidence>
<dbReference type="SUPFAM" id="SSF47616">
    <property type="entry name" value="GST C-terminal domain-like"/>
    <property type="match status" value="1"/>
</dbReference>
<dbReference type="InterPro" id="IPR040079">
    <property type="entry name" value="Glutathione_S-Trfase"/>
</dbReference>
<evidence type="ECO:0000313" key="5">
    <source>
        <dbReference type="EMBL" id="KWF60830.1"/>
    </source>
</evidence>
<comment type="similarity">
    <text evidence="1">Belongs to the GST superfamily.</text>
</comment>
<feature type="domain" description="GST C-terminal" evidence="4">
    <location>
        <begin position="88"/>
        <end position="219"/>
    </location>
</feature>
<protein>
    <recommendedName>
        <fullName evidence="7">Glutathione S-transferase</fullName>
    </recommendedName>
</protein>
<dbReference type="SUPFAM" id="SSF52833">
    <property type="entry name" value="Thioredoxin-like"/>
    <property type="match status" value="1"/>
</dbReference>
<dbReference type="InterPro" id="IPR004045">
    <property type="entry name" value="Glutathione_S-Trfase_N"/>
</dbReference>
<dbReference type="PROSITE" id="PS50405">
    <property type="entry name" value="GST_CTER"/>
    <property type="match status" value="1"/>
</dbReference>
<dbReference type="InterPro" id="IPR004046">
    <property type="entry name" value="GST_C"/>
</dbReference>
<dbReference type="Proteomes" id="UP000061512">
    <property type="component" value="Unassembled WGS sequence"/>
</dbReference>
<dbReference type="PROSITE" id="PS50404">
    <property type="entry name" value="GST_NTER"/>
    <property type="match status" value="1"/>
</dbReference>
<dbReference type="PANTHER" id="PTHR44051">
    <property type="entry name" value="GLUTATHIONE S-TRANSFERASE-RELATED"/>
    <property type="match status" value="1"/>
</dbReference>
<accession>A0A132EWD3</accession>
<evidence type="ECO:0000256" key="1">
    <source>
        <dbReference type="ARBA" id="ARBA00007409"/>
    </source>
</evidence>
<dbReference type="AlphaFoldDB" id="A0A132EWD3"/>
<dbReference type="SFLD" id="SFLDS00019">
    <property type="entry name" value="Glutathione_Transferase_(cytos"/>
    <property type="match status" value="1"/>
</dbReference>